<feature type="region of interest" description="Disordered" evidence="1">
    <location>
        <begin position="35"/>
        <end position="150"/>
    </location>
</feature>
<feature type="region of interest" description="Disordered" evidence="1">
    <location>
        <begin position="483"/>
        <end position="512"/>
    </location>
</feature>
<gene>
    <name evidence="2" type="ORF">OVA965_LOCUS20004</name>
    <name evidence="3" type="ORF">TMI583_LOCUS20250</name>
</gene>
<dbReference type="AlphaFoldDB" id="A0A8S2ED78"/>
<reference evidence="2" key="1">
    <citation type="submission" date="2021-02" db="EMBL/GenBank/DDBJ databases">
        <authorList>
            <person name="Nowell W R."/>
        </authorList>
    </citation>
    <scope>NUCLEOTIDE SEQUENCE</scope>
</reference>
<comment type="caution">
    <text evidence="2">The sequence shown here is derived from an EMBL/GenBank/DDBJ whole genome shotgun (WGS) entry which is preliminary data.</text>
</comment>
<evidence type="ECO:0000256" key="1">
    <source>
        <dbReference type="SAM" id="MobiDB-lite"/>
    </source>
</evidence>
<feature type="compositionally biased region" description="Polar residues" evidence="1">
    <location>
        <begin position="244"/>
        <end position="258"/>
    </location>
</feature>
<feature type="compositionally biased region" description="Low complexity" evidence="1">
    <location>
        <begin position="70"/>
        <end position="101"/>
    </location>
</feature>
<protein>
    <submittedName>
        <fullName evidence="2">Uncharacterized protein</fullName>
    </submittedName>
</protein>
<organism evidence="2 4">
    <name type="scientific">Didymodactylos carnosus</name>
    <dbReference type="NCBI Taxonomy" id="1234261"/>
    <lineage>
        <taxon>Eukaryota</taxon>
        <taxon>Metazoa</taxon>
        <taxon>Spiralia</taxon>
        <taxon>Gnathifera</taxon>
        <taxon>Rotifera</taxon>
        <taxon>Eurotatoria</taxon>
        <taxon>Bdelloidea</taxon>
        <taxon>Philodinida</taxon>
        <taxon>Philodinidae</taxon>
        <taxon>Didymodactylos</taxon>
    </lineage>
</organism>
<proteinExistence type="predicted"/>
<sequence>MLSPPNTYLPGHISLITQPSLARSRNRNSTIIIDDHISSSRRNSSDNNTSCSSPLSITHSVTKKSHESTDSGLDLSFSTSSSQHKLLQETNTQLNNNSNNTDAFRQNRPSIRPLSALSEESEFIQSGRQLLNPRKHRSQSDDEDDQGYDDKYRLENTHSEIRTSSVDRHLNKVSPAPSVRLRQKPFFPPIILTKELQSRSSSFSNTEVNAIDKTTINTKLSKKLKRASDGALLDIVSREEIHSSSSYGNTKSLEQLNESPIPPRRRLSNKSEENSLLSLTNNNKNNRVDNRLLLNDMINELPSNHLLVKPSLFIKNETNVAATSQFVTNIDHQHPSHVKKPTVLKPLKKKKIVPAIAEPYNRDTTASRIDIYHHHHQDHPSSASNTTMPRTTTNKIKFLLETPTLPESKQTGFKLNPQKSQTVMDFQEKTMDQRGAHENRSVIDRSDTFEQQQFLPKHLYRPIQKEQVLKSNTNNTFQQFLPFNTLTSKKTTPNHQRGSDQKRSNGEMSTGENELISTIKASQKKKALQEQKRMNDRDEEEIIEDFSHQQSHYKTVPQVYRPQAFGYFITEENLNQLMVYDEEDENYDSDDGWSVSSVDVIYVDERYKKTASTKLPKNYKQIAAT</sequence>
<evidence type="ECO:0000313" key="3">
    <source>
        <dbReference type="EMBL" id="CAF3888191.1"/>
    </source>
</evidence>
<evidence type="ECO:0000313" key="2">
    <source>
        <dbReference type="EMBL" id="CAF1117062.1"/>
    </source>
</evidence>
<evidence type="ECO:0000313" key="4">
    <source>
        <dbReference type="Proteomes" id="UP000677228"/>
    </source>
</evidence>
<dbReference type="Proteomes" id="UP000682733">
    <property type="component" value="Unassembled WGS sequence"/>
</dbReference>
<feature type="compositionally biased region" description="Low complexity" evidence="1">
    <location>
        <begin position="274"/>
        <end position="283"/>
    </location>
</feature>
<dbReference type="EMBL" id="CAJOBA010015555">
    <property type="protein sequence ID" value="CAF3888191.1"/>
    <property type="molecule type" value="Genomic_DNA"/>
</dbReference>
<feature type="compositionally biased region" description="Low complexity" evidence="1">
    <location>
        <begin position="40"/>
        <end position="53"/>
    </location>
</feature>
<feature type="compositionally biased region" description="Polar residues" evidence="1">
    <location>
        <begin position="483"/>
        <end position="496"/>
    </location>
</feature>
<name>A0A8S2ED78_9BILA</name>
<dbReference type="EMBL" id="CAJNOK010010484">
    <property type="protein sequence ID" value="CAF1117062.1"/>
    <property type="molecule type" value="Genomic_DNA"/>
</dbReference>
<accession>A0A8S2ED78</accession>
<feature type="region of interest" description="Disordered" evidence="1">
    <location>
        <begin position="244"/>
        <end position="283"/>
    </location>
</feature>
<dbReference type="Proteomes" id="UP000677228">
    <property type="component" value="Unassembled WGS sequence"/>
</dbReference>
<feature type="non-terminal residue" evidence="2">
    <location>
        <position position="1"/>
    </location>
</feature>